<evidence type="ECO:0000313" key="3">
    <source>
        <dbReference type="Proteomes" id="UP000230779"/>
    </source>
</evidence>
<proteinExistence type="predicted"/>
<dbReference type="NCBIfam" id="TIGR01550">
    <property type="entry name" value="DOC_P1"/>
    <property type="match status" value="1"/>
</dbReference>
<dbReference type="InterPro" id="IPR006440">
    <property type="entry name" value="Doc"/>
</dbReference>
<dbReference type="AlphaFoldDB" id="A0A2M7RK84"/>
<protein>
    <recommendedName>
        <fullName evidence="1">Fido domain-containing protein</fullName>
    </recommendedName>
</protein>
<dbReference type="GO" id="GO:0016301">
    <property type="term" value="F:kinase activity"/>
    <property type="evidence" value="ECO:0007669"/>
    <property type="project" value="InterPro"/>
</dbReference>
<feature type="domain" description="Fido" evidence="1">
    <location>
        <begin position="7"/>
        <end position="136"/>
    </location>
</feature>
<dbReference type="SUPFAM" id="SSF140931">
    <property type="entry name" value="Fic-like"/>
    <property type="match status" value="1"/>
</dbReference>
<dbReference type="Pfam" id="PF02661">
    <property type="entry name" value="Fic"/>
    <property type="match status" value="1"/>
</dbReference>
<reference evidence="2 3" key="1">
    <citation type="submission" date="2017-09" db="EMBL/GenBank/DDBJ databases">
        <title>Depth-based differentiation of microbial function through sediment-hosted aquifers and enrichment of novel symbionts in the deep terrestrial subsurface.</title>
        <authorList>
            <person name="Probst A.J."/>
            <person name="Ladd B."/>
            <person name="Jarett J.K."/>
            <person name="Geller-Mcgrath D.E."/>
            <person name="Sieber C.M."/>
            <person name="Emerson J.B."/>
            <person name="Anantharaman K."/>
            <person name="Thomas B.C."/>
            <person name="Malmstrom R."/>
            <person name="Stieglmeier M."/>
            <person name="Klingl A."/>
            <person name="Woyke T."/>
            <person name="Ryan C.M."/>
            <person name="Banfield J.F."/>
        </authorList>
    </citation>
    <scope>NUCLEOTIDE SEQUENCE [LARGE SCALE GENOMIC DNA]</scope>
    <source>
        <strain evidence="2">CG_4_10_14_0_8_um_filter_42_10</strain>
    </source>
</reference>
<evidence type="ECO:0000313" key="2">
    <source>
        <dbReference type="EMBL" id="PIY97158.1"/>
    </source>
</evidence>
<dbReference type="EMBL" id="PFMD01000010">
    <property type="protein sequence ID" value="PIY97158.1"/>
    <property type="molecule type" value="Genomic_DNA"/>
</dbReference>
<dbReference type="PROSITE" id="PS51459">
    <property type="entry name" value="FIDO"/>
    <property type="match status" value="1"/>
</dbReference>
<comment type="caution">
    <text evidence="2">The sequence shown here is derived from an EMBL/GenBank/DDBJ whole genome shotgun (WGS) entry which is preliminary data.</text>
</comment>
<organism evidence="2 3">
    <name type="scientific">Candidatus Kerfeldbacteria bacterium CG_4_10_14_0_8_um_filter_42_10</name>
    <dbReference type="NCBI Taxonomy" id="2014248"/>
    <lineage>
        <taxon>Bacteria</taxon>
        <taxon>Candidatus Kerfeldiibacteriota</taxon>
    </lineage>
</organism>
<sequence length="144" mass="16949">MTRVKELTVNEVEYVAFYLARRLLTFNEPIPDFHTRFPNKLESCLAMPFQKFNRRSLYQGLAGKSAILFYLLIKNHPFQNGNKRIAMTALLAFLYKNKKWLKADQKEFYNFAMWVAQSPAGANEETIQYTEKFIKKNLVNLINN</sequence>
<evidence type="ECO:0000259" key="1">
    <source>
        <dbReference type="PROSITE" id="PS51459"/>
    </source>
</evidence>
<dbReference type="PANTHER" id="PTHR39426">
    <property type="entry name" value="HOMOLOGY TO DEATH-ON-CURING PROTEIN OF PHAGE P1"/>
    <property type="match status" value="1"/>
</dbReference>
<dbReference type="InterPro" id="IPR053737">
    <property type="entry name" value="Type_II_TA_Toxin"/>
</dbReference>
<dbReference type="PANTHER" id="PTHR39426:SF1">
    <property type="entry name" value="HOMOLOGY TO DEATH-ON-CURING PROTEIN OF PHAGE P1"/>
    <property type="match status" value="1"/>
</dbReference>
<dbReference type="Proteomes" id="UP000230779">
    <property type="component" value="Unassembled WGS sequence"/>
</dbReference>
<dbReference type="InterPro" id="IPR003812">
    <property type="entry name" value="Fido"/>
</dbReference>
<name>A0A2M7RK84_9BACT</name>
<accession>A0A2M7RK84</accession>
<dbReference type="InterPro" id="IPR036597">
    <property type="entry name" value="Fido-like_dom_sf"/>
</dbReference>
<gene>
    <name evidence="2" type="ORF">COY66_00940</name>
</gene>
<dbReference type="Gene3D" id="1.20.120.1870">
    <property type="entry name" value="Fic/DOC protein, Fido domain"/>
    <property type="match status" value="1"/>
</dbReference>